<evidence type="ECO:0000313" key="2">
    <source>
        <dbReference type="EMBL" id="GAA0358822.1"/>
    </source>
</evidence>
<dbReference type="PANTHER" id="PTHR40076">
    <property type="entry name" value="MEMBRANE PROTEIN-RELATED"/>
    <property type="match status" value="1"/>
</dbReference>
<accession>A0ABN0XA13</accession>
<dbReference type="Proteomes" id="UP001501166">
    <property type="component" value="Unassembled WGS sequence"/>
</dbReference>
<protein>
    <submittedName>
        <fullName evidence="2">DUF975 family protein</fullName>
    </submittedName>
</protein>
<gene>
    <name evidence="2" type="ORF">GCM10008932_09410</name>
</gene>
<reference evidence="2 3" key="1">
    <citation type="journal article" date="2019" name="Int. J. Syst. Evol. Microbiol.">
        <title>The Global Catalogue of Microorganisms (GCM) 10K type strain sequencing project: providing services to taxonomists for standard genome sequencing and annotation.</title>
        <authorList>
            <consortium name="The Broad Institute Genomics Platform"/>
            <consortium name="The Broad Institute Genome Sequencing Center for Infectious Disease"/>
            <person name="Wu L."/>
            <person name="Ma J."/>
        </authorList>
    </citation>
    <scope>NUCLEOTIDE SEQUENCE [LARGE SCALE GENOMIC DNA]</scope>
    <source>
        <strain evidence="2 3">JCM 12662</strain>
    </source>
</reference>
<organism evidence="2 3">
    <name type="scientific">Alkalibacterium iburiense</name>
    <dbReference type="NCBI Taxonomy" id="290589"/>
    <lineage>
        <taxon>Bacteria</taxon>
        <taxon>Bacillati</taxon>
        <taxon>Bacillota</taxon>
        <taxon>Bacilli</taxon>
        <taxon>Lactobacillales</taxon>
        <taxon>Carnobacteriaceae</taxon>
        <taxon>Alkalibacterium</taxon>
    </lineage>
</organism>
<dbReference type="Pfam" id="PF06161">
    <property type="entry name" value="DUF975"/>
    <property type="match status" value="1"/>
</dbReference>
<keyword evidence="1" id="KW-1133">Transmembrane helix</keyword>
<dbReference type="RefSeq" id="WP_343754457.1">
    <property type="nucleotide sequence ID" value="NZ_BAAACW010000056.1"/>
</dbReference>
<proteinExistence type="predicted"/>
<feature type="transmembrane region" description="Helical" evidence="1">
    <location>
        <begin position="16"/>
        <end position="32"/>
    </location>
</feature>
<feature type="transmembrane region" description="Helical" evidence="1">
    <location>
        <begin position="223"/>
        <end position="245"/>
    </location>
</feature>
<comment type="caution">
    <text evidence="2">The sequence shown here is derived from an EMBL/GenBank/DDBJ whole genome shotgun (WGS) entry which is preliminary data.</text>
</comment>
<feature type="transmembrane region" description="Helical" evidence="1">
    <location>
        <begin position="177"/>
        <end position="203"/>
    </location>
</feature>
<feature type="transmembrane region" description="Helical" evidence="1">
    <location>
        <begin position="118"/>
        <end position="138"/>
    </location>
</feature>
<dbReference type="EMBL" id="BAAACW010000056">
    <property type="protein sequence ID" value="GAA0358822.1"/>
    <property type="molecule type" value="Genomic_DNA"/>
</dbReference>
<keyword evidence="1" id="KW-0472">Membrane</keyword>
<sequence>MTIGILKEIAKAKLRGKRLLATVGFVLALVIWTTVAQIYITVFGFETVFSIIEIAFTGFTGFRASYLLLPVLLILLFLLGDMLHMSYRWFGLDLVEDKENVELKDVFQGFFKDNRTKLFSLIVVRALIVLAWSLLLIIPGIWKAYLYSQAANNLKKDKSLSPMEALKQSEEQMKGNILKYVLLQLTFAPWYIVPIGLFVFFIWTNTYEIQVGLEMGAEGTELILGVVLAILFIVGVVLLLFALYVEPYKMTSKQVFYEEMNKPNDESPYDEFEQELLKKQGLDRRDRPVTPRF</sequence>
<dbReference type="PANTHER" id="PTHR40076:SF1">
    <property type="entry name" value="MEMBRANE PROTEIN"/>
    <property type="match status" value="1"/>
</dbReference>
<dbReference type="InterPro" id="IPR010380">
    <property type="entry name" value="DUF975"/>
</dbReference>
<keyword evidence="1" id="KW-0812">Transmembrane</keyword>
<feature type="transmembrane region" description="Helical" evidence="1">
    <location>
        <begin position="66"/>
        <end position="87"/>
    </location>
</feature>
<name>A0ABN0XA13_9LACT</name>
<evidence type="ECO:0000256" key="1">
    <source>
        <dbReference type="SAM" id="Phobius"/>
    </source>
</evidence>
<keyword evidence="3" id="KW-1185">Reference proteome</keyword>
<evidence type="ECO:0000313" key="3">
    <source>
        <dbReference type="Proteomes" id="UP001501166"/>
    </source>
</evidence>